<keyword evidence="3" id="KW-1185">Reference proteome</keyword>
<sequence length="373" mass="41764">MSDTEFGITTAQHRMNNPHLKVVSERPTPTLNAKGEAPFQRVQGGVFPVHHIARYRIWEGIDKAQRKQVESWDPAKTIIIVLALGGQHLFNTRHNEIGIDVKLSLSGISDRIHYVAPVFEGNGKGGKYAPPIVAFLRCEDPATRDAILAEPFIAVNNCTAYWPTTLLEEKRSWTLAHFEMSSTTEIKEMEAELRGAIRERMHTNNEIVLHLDRMTQPLTGSLEERIDSIALSIDAVYKDDGECSTMAVYMDPSFGSETEQLKLRELLRQDEYIAGAIRYKPTVDMFDGSIKNCVICKLDDHPSRMCPFTAAKWWGPPDQLSRLPTDHPLASKAAKRNDRNNHRGSGSSHRGGGPRTRGGGNSQDRGRGRGRRT</sequence>
<comment type="caution">
    <text evidence="2">The sequence shown here is derived from an EMBL/GenBank/DDBJ whole genome shotgun (WGS) entry which is preliminary data.</text>
</comment>
<evidence type="ECO:0000313" key="2">
    <source>
        <dbReference type="EMBL" id="CAK5263302.1"/>
    </source>
</evidence>
<organism evidence="2 3">
    <name type="scientific">Mycena citricolor</name>
    <dbReference type="NCBI Taxonomy" id="2018698"/>
    <lineage>
        <taxon>Eukaryota</taxon>
        <taxon>Fungi</taxon>
        <taxon>Dikarya</taxon>
        <taxon>Basidiomycota</taxon>
        <taxon>Agaricomycotina</taxon>
        <taxon>Agaricomycetes</taxon>
        <taxon>Agaricomycetidae</taxon>
        <taxon>Agaricales</taxon>
        <taxon>Marasmiineae</taxon>
        <taxon>Mycenaceae</taxon>
        <taxon>Mycena</taxon>
    </lineage>
</organism>
<accession>A0AAD2GU22</accession>
<feature type="compositionally biased region" description="Gly residues" evidence="1">
    <location>
        <begin position="349"/>
        <end position="361"/>
    </location>
</feature>
<name>A0AAD2GU22_9AGAR</name>
<dbReference type="AlphaFoldDB" id="A0AAD2GU22"/>
<dbReference type="Proteomes" id="UP001295794">
    <property type="component" value="Unassembled WGS sequence"/>
</dbReference>
<protein>
    <submittedName>
        <fullName evidence="2">Uncharacterized protein</fullName>
    </submittedName>
</protein>
<evidence type="ECO:0000313" key="3">
    <source>
        <dbReference type="Proteomes" id="UP001295794"/>
    </source>
</evidence>
<gene>
    <name evidence="2" type="ORF">MYCIT1_LOCUS2694</name>
</gene>
<evidence type="ECO:0000256" key="1">
    <source>
        <dbReference type="SAM" id="MobiDB-lite"/>
    </source>
</evidence>
<reference evidence="2" key="1">
    <citation type="submission" date="2023-11" db="EMBL/GenBank/DDBJ databases">
        <authorList>
            <person name="De Vega J J."/>
            <person name="De Vega J J."/>
        </authorList>
    </citation>
    <scope>NUCLEOTIDE SEQUENCE</scope>
</reference>
<dbReference type="EMBL" id="CAVNYO010000038">
    <property type="protein sequence ID" value="CAK5263302.1"/>
    <property type="molecule type" value="Genomic_DNA"/>
</dbReference>
<proteinExistence type="predicted"/>
<feature type="region of interest" description="Disordered" evidence="1">
    <location>
        <begin position="317"/>
        <end position="373"/>
    </location>
</feature>